<feature type="compositionally biased region" description="Basic residues" evidence="1">
    <location>
        <begin position="321"/>
        <end position="333"/>
    </location>
</feature>
<dbReference type="Proteomes" id="UP000000311">
    <property type="component" value="Unassembled WGS sequence"/>
</dbReference>
<dbReference type="InParanoid" id="E2AL51"/>
<dbReference type="EMBL" id="GL440464">
    <property type="protein sequence ID" value="EFN65838.1"/>
    <property type="molecule type" value="Genomic_DNA"/>
</dbReference>
<evidence type="ECO:0000256" key="1">
    <source>
        <dbReference type="SAM" id="MobiDB-lite"/>
    </source>
</evidence>
<protein>
    <recommendedName>
        <fullName evidence="2">DUF4806 domain-containing protein</fullName>
    </recommendedName>
</protein>
<feature type="compositionally biased region" description="Low complexity" evidence="1">
    <location>
        <begin position="108"/>
        <end position="119"/>
    </location>
</feature>
<dbReference type="PANTHER" id="PTHR34153:SF2">
    <property type="entry name" value="SI:CH211-262H13.3-RELATED"/>
    <property type="match status" value="1"/>
</dbReference>
<evidence type="ECO:0000313" key="3">
    <source>
        <dbReference type="EMBL" id="EFN65838.1"/>
    </source>
</evidence>
<feature type="domain" description="DUF4806" evidence="2">
    <location>
        <begin position="212"/>
        <end position="295"/>
    </location>
</feature>
<sequence length="359" mass="41451">MELQGSQLEEDVAELRGVLENHSPDINMHAHHSLTYAQSSDTTHSQTNAQSTVTQHNSYTTQAFCPNVTSHSTYAQPLTVTHTTQAPFMHETSQSLSYARQSFHLDSHSSQQHTTQTFTHEPHASVTYTQLDNRLNTPRNIQLQASNIWPTSSYLPSSSSSVRAAGEFNDVRLEIQAIHGKINLLTSEVQKIHQKLEKVLTQMSNSRRHVPEKPIFLPISSVEDIEKFETANDEEYMKLLNYLIFIGGLNVKESINLCVREIFQDSLMTFYTWFGREENQRPLYNTRLVKAIYDAICENKNFERPMRAAFQTYMRDAVRTAKQRHRNKARNNLRHPERGNRNERALWSDEHDEIQAHEN</sequence>
<dbReference type="OrthoDB" id="7554265at2759"/>
<keyword evidence="4" id="KW-1185">Reference proteome</keyword>
<gene>
    <name evidence="3" type="ORF">EAG_07724</name>
</gene>
<proteinExistence type="predicted"/>
<dbReference type="AlphaFoldDB" id="E2AL51"/>
<accession>E2AL51</accession>
<evidence type="ECO:0000259" key="2">
    <source>
        <dbReference type="Pfam" id="PF16064"/>
    </source>
</evidence>
<organism evidence="4">
    <name type="scientific">Camponotus floridanus</name>
    <name type="common">Florida carpenter ant</name>
    <dbReference type="NCBI Taxonomy" id="104421"/>
    <lineage>
        <taxon>Eukaryota</taxon>
        <taxon>Metazoa</taxon>
        <taxon>Ecdysozoa</taxon>
        <taxon>Arthropoda</taxon>
        <taxon>Hexapoda</taxon>
        <taxon>Insecta</taxon>
        <taxon>Pterygota</taxon>
        <taxon>Neoptera</taxon>
        <taxon>Endopterygota</taxon>
        <taxon>Hymenoptera</taxon>
        <taxon>Apocrita</taxon>
        <taxon>Aculeata</taxon>
        <taxon>Formicoidea</taxon>
        <taxon>Formicidae</taxon>
        <taxon>Formicinae</taxon>
        <taxon>Camponotus</taxon>
    </lineage>
</organism>
<dbReference type="PANTHER" id="PTHR34153">
    <property type="entry name" value="SI:CH211-262H13.3-RELATED-RELATED"/>
    <property type="match status" value="1"/>
</dbReference>
<dbReference type="STRING" id="104421.E2AL51"/>
<dbReference type="InterPro" id="IPR032071">
    <property type="entry name" value="DUF4806"/>
</dbReference>
<name>E2AL51_CAMFO</name>
<feature type="region of interest" description="Disordered" evidence="1">
    <location>
        <begin position="104"/>
        <end position="123"/>
    </location>
</feature>
<evidence type="ECO:0000313" key="4">
    <source>
        <dbReference type="Proteomes" id="UP000000311"/>
    </source>
</evidence>
<dbReference type="Pfam" id="PF16064">
    <property type="entry name" value="DUF4806"/>
    <property type="match status" value="1"/>
</dbReference>
<reference evidence="3 4" key="1">
    <citation type="journal article" date="2010" name="Science">
        <title>Genomic comparison of the ants Camponotus floridanus and Harpegnathos saltator.</title>
        <authorList>
            <person name="Bonasio R."/>
            <person name="Zhang G."/>
            <person name="Ye C."/>
            <person name="Mutti N.S."/>
            <person name="Fang X."/>
            <person name="Qin N."/>
            <person name="Donahue G."/>
            <person name="Yang P."/>
            <person name="Li Q."/>
            <person name="Li C."/>
            <person name="Zhang P."/>
            <person name="Huang Z."/>
            <person name="Berger S.L."/>
            <person name="Reinberg D."/>
            <person name="Wang J."/>
            <person name="Liebig J."/>
        </authorList>
    </citation>
    <scope>NUCLEOTIDE SEQUENCE [LARGE SCALE GENOMIC DNA]</scope>
    <source>
        <strain evidence="4">C129</strain>
    </source>
</reference>
<feature type="region of interest" description="Disordered" evidence="1">
    <location>
        <begin position="321"/>
        <end position="359"/>
    </location>
</feature>
<feature type="compositionally biased region" description="Basic and acidic residues" evidence="1">
    <location>
        <begin position="334"/>
        <end position="359"/>
    </location>
</feature>
<dbReference type="OMA" id="DNTTHAN"/>